<sequence>MIFLKQSSCFLYCVVTVVLSSAHTPRTVPGLSRATRQVPGGNVRRLPLYSLS</sequence>
<dbReference type="EMBL" id="QXFV01003438">
    <property type="protein sequence ID" value="KAE8976766.1"/>
    <property type="molecule type" value="Genomic_DNA"/>
</dbReference>
<dbReference type="AlphaFoldDB" id="A0A6A3I1T8"/>
<comment type="caution">
    <text evidence="2">The sequence shown here is derived from an EMBL/GenBank/DDBJ whole genome shotgun (WGS) entry which is preliminary data.</text>
</comment>
<protein>
    <recommendedName>
        <fullName evidence="4">RxLR effector protein</fullName>
    </recommendedName>
</protein>
<keyword evidence="1" id="KW-0732">Signal</keyword>
<reference evidence="2 3" key="1">
    <citation type="submission" date="2018-09" db="EMBL/GenBank/DDBJ databases">
        <title>Genomic investigation of the strawberry pathogen Phytophthora fragariae indicates pathogenicity is determined by transcriptional variation in three key races.</title>
        <authorList>
            <person name="Adams T.M."/>
            <person name="Armitage A.D."/>
            <person name="Sobczyk M.K."/>
            <person name="Bates H.J."/>
            <person name="Dunwell J.M."/>
            <person name="Nellist C.F."/>
            <person name="Harrison R.J."/>
        </authorList>
    </citation>
    <scope>NUCLEOTIDE SEQUENCE [LARGE SCALE GENOMIC DNA]</scope>
    <source>
        <strain evidence="2 3">SCRP249</strain>
    </source>
</reference>
<evidence type="ECO:0008006" key="4">
    <source>
        <dbReference type="Google" id="ProtNLM"/>
    </source>
</evidence>
<evidence type="ECO:0000313" key="2">
    <source>
        <dbReference type="EMBL" id="KAE8976766.1"/>
    </source>
</evidence>
<dbReference type="Proteomes" id="UP000429607">
    <property type="component" value="Unassembled WGS sequence"/>
</dbReference>
<gene>
    <name evidence="2" type="ORF">PR001_g25325</name>
</gene>
<accession>A0A6A3I1T8</accession>
<feature type="signal peptide" evidence="1">
    <location>
        <begin position="1"/>
        <end position="22"/>
    </location>
</feature>
<organism evidence="2 3">
    <name type="scientific">Phytophthora rubi</name>
    <dbReference type="NCBI Taxonomy" id="129364"/>
    <lineage>
        <taxon>Eukaryota</taxon>
        <taxon>Sar</taxon>
        <taxon>Stramenopiles</taxon>
        <taxon>Oomycota</taxon>
        <taxon>Peronosporomycetes</taxon>
        <taxon>Peronosporales</taxon>
        <taxon>Peronosporaceae</taxon>
        <taxon>Phytophthora</taxon>
    </lineage>
</organism>
<feature type="chain" id="PRO_5025690450" description="RxLR effector protein" evidence="1">
    <location>
        <begin position="23"/>
        <end position="52"/>
    </location>
</feature>
<proteinExistence type="predicted"/>
<evidence type="ECO:0000256" key="1">
    <source>
        <dbReference type="SAM" id="SignalP"/>
    </source>
</evidence>
<name>A0A6A3I1T8_9STRA</name>
<evidence type="ECO:0000313" key="3">
    <source>
        <dbReference type="Proteomes" id="UP000429607"/>
    </source>
</evidence>